<name>A0A7U2HZ19_PHANO</name>
<keyword evidence="2" id="KW-1185">Reference proteome</keyword>
<organism evidence="1 2">
    <name type="scientific">Phaeosphaeria nodorum (strain SN15 / ATCC MYA-4574 / FGSC 10173)</name>
    <name type="common">Glume blotch fungus</name>
    <name type="synonym">Parastagonospora nodorum</name>
    <dbReference type="NCBI Taxonomy" id="321614"/>
    <lineage>
        <taxon>Eukaryota</taxon>
        <taxon>Fungi</taxon>
        <taxon>Dikarya</taxon>
        <taxon>Ascomycota</taxon>
        <taxon>Pezizomycotina</taxon>
        <taxon>Dothideomycetes</taxon>
        <taxon>Pleosporomycetidae</taxon>
        <taxon>Pleosporales</taxon>
        <taxon>Pleosporineae</taxon>
        <taxon>Phaeosphaeriaceae</taxon>
        <taxon>Parastagonospora</taxon>
    </lineage>
</organism>
<dbReference type="VEuPathDB" id="FungiDB:JI435_403650"/>
<sequence length="94" mass="10494">MEKFRGVLSRMPSRGMCNRAQNTRTAFAAQTSNAPRTSFHRCFALHAHAMAQPHTRNSVSATHSSGRWFSVDLAADDKPTARAPLHYPQCVRLL</sequence>
<reference evidence="2" key="1">
    <citation type="journal article" date="2021" name="BMC Genomics">
        <title>Chromosome-level genome assembly and manually-curated proteome of model necrotroph Parastagonospora nodorum Sn15 reveals a genome-wide trove of candidate effector homologs, and redundancy of virulence-related functions within an accessory chromosome.</title>
        <authorList>
            <person name="Bertazzoni S."/>
            <person name="Jones D.A.B."/>
            <person name="Phan H.T."/>
            <person name="Tan K.-C."/>
            <person name="Hane J.K."/>
        </authorList>
    </citation>
    <scope>NUCLEOTIDE SEQUENCE [LARGE SCALE GENOMIC DNA]</scope>
    <source>
        <strain evidence="2">SN15 / ATCC MYA-4574 / FGSC 10173)</strain>
    </source>
</reference>
<evidence type="ECO:0000313" key="1">
    <source>
        <dbReference type="EMBL" id="QRC93342.1"/>
    </source>
</evidence>
<protein>
    <submittedName>
        <fullName evidence="1">Uncharacterized protein</fullName>
    </submittedName>
</protein>
<accession>A0A7U2HZ19</accession>
<evidence type="ECO:0000313" key="2">
    <source>
        <dbReference type="Proteomes" id="UP000663193"/>
    </source>
</evidence>
<dbReference type="EMBL" id="CP069025">
    <property type="protein sequence ID" value="QRC93342.1"/>
    <property type="molecule type" value="Genomic_DNA"/>
</dbReference>
<gene>
    <name evidence="1" type="ORF">JI435_403650</name>
</gene>
<dbReference type="AlphaFoldDB" id="A0A7U2HZ19"/>
<dbReference type="Proteomes" id="UP000663193">
    <property type="component" value="Chromosome 3"/>
</dbReference>
<proteinExistence type="predicted"/>